<feature type="compositionally biased region" description="Basic and acidic residues" evidence="1">
    <location>
        <begin position="231"/>
        <end position="245"/>
    </location>
</feature>
<dbReference type="OrthoDB" id="1108329at2759"/>
<dbReference type="InterPro" id="IPR025558">
    <property type="entry name" value="DUF4283"/>
</dbReference>
<dbReference type="PANTHER" id="PTHR31286:SF178">
    <property type="entry name" value="DUF4283 DOMAIN-CONTAINING PROTEIN"/>
    <property type="match status" value="1"/>
</dbReference>
<dbReference type="Proteomes" id="UP000029120">
    <property type="component" value="Chromosome 6"/>
</dbReference>
<dbReference type="Gramene" id="KFK33137">
    <property type="protein sequence ID" value="KFK33137"/>
    <property type="gene ID" value="AALP_AA6G335800"/>
</dbReference>
<dbReference type="eggNOG" id="KOG1075">
    <property type="taxonomic scope" value="Eukaryota"/>
</dbReference>
<evidence type="ECO:0000259" key="2">
    <source>
        <dbReference type="Pfam" id="PF14111"/>
    </source>
</evidence>
<evidence type="ECO:0000313" key="4">
    <source>
        <dbReference type="EMBL" id="KFK33137.1"/>
    </source>
</evidence>
<feature type="domain" description="Zinc knuckle CX2CX4HX4C" evidence="3">
    <location>
        <begin position="181"/>
        <end position="213"/>
    </location>
</feature>
<protein>
    <recommendedName>
        <fullName evidence="6">DUF4283 domain-containing protein</fullName>
    </recommendedName>
</protein>
<accession>A0A087GTD5</accession>
<gene>
    <name evidence="4" type="ordered locus">AALP_Aa6g335800</name>
</gene>
<evidence type="ECO:0000256" key="1">
    <source>
        <dbReference type="SAM" id="MobiDB-lite"/>
    </source>
</evidence>
<dbReference type="Pfam" id="PF14392">
    <property type="entry name" value="zf-CCHC_4"/>
    <property type="match status" value="1"/>
</dbReference>
<dbReference type="InterPro" id="IPR025836">
    <property type="entry name" value="Zn_knuckle_CX2CX4HX4C"/>
</dbReference>
<dbReference type="AlphaFoldDB" id="A0A087GTD5"/>
<evidence type="ECO:0008006" key="6">
    <source>
        <dbReference type="Google" id="ProtNLM"/>
    </source>
</evidence>
<feature type="region of interest" description="Disordered" evidence="1">
    <location>
        <begin position="231"/>
        <end position="275"/>
    </location>
</feature>
<feature type="domain" description="DUF4283" evidence="2">
    <location>
        <begin position="32"/>
        <end position="114"/>
    </location>
</feature>
<proteinExistence type="predicted"/>
<dbReference type="Pfam" id="PF14111">
    <property type="entry name" value="DUF4283"/>
    <property type="match status" value="1"/>
</dbReference>
<name>A0A087GTD5_ARAAL</name>
<evidence type="ECO:0000259" key="3">
    <source>
        <dbReference type="Pfam" id="PF14392"/>
    </source>
</evidence>
<sequence>MAFFGKLISAENEDTKDKPIKLPPLDKKQILKRFERTLVGRVLLREVREQNHKGLVGFLSTVWRCEGRVHGMEMDDGKIHFRFQNEEDLETVLANRPYHYDGSMIALERWVPTVRRDFPNTIPFWITINGLPDYRRDEDLVTSIGEALGEWMDVDVSEPTPRVRVLLDCNSPLVVWRDSDDDGVLVRLDFRYEKLQKHCTRCRRLTHEAPLCPDRPREQCRELHRGKDVVEAQGRRMTHREDRGKAVTRPRRSRERTGHDTETTASSSRRKPVRRDILAELESSDPKDSTKDWIVKSFGKVERNEGDSSPYHAAKKPKPPRASWYRDTEKEARVANLIHHQSERWEEA</sequence>
<organism evidence="4 5">
    <name type="scientific">Arabis alpina</name>
    <name type="common">Alpine rock-cress</name>
    <dbReference type="NCBI Taxonomy" id="50452"/>
    <lineage>
        <taxon>Eukaryota</taxon>
        <taxon>Viridiplantae</taxon>
        <taxon>Streptophyta</taxon>
        <taxon>Embryophyta</taxon>
        <taxon>Tracheophyta</taxon>
        <taxon>Spermatophyta</taxon>
        <taxon>Magnoliopsida</taxon>
        <taxon>eudicotyledons</taxon>
        <taxon>Gunneridae</taxon>
        <taxon>Pentapetalae</taxon>
        <taxon>rosids</taxon>
        <taxon>malvids</taxon>
        <taxon>Brassicales</taxon>
        <taxon>Brassicaceae</taxon>
        <taxon>Arabideae</taxon>
        <taxon>Arabis</taxon>
    </lineage>
</organism>
<evidence type="ECO:0000313" key="5">
    <source>
        <dbReference type="Proteomes" id="UP000029120"/>
    </source>
</evidence>
<dbReference type="PANTHER" id="PTHR31286">
    <property type="entry name" value="GLYCINE-RICH CELL WALL STRUCTURAL PROTEIN 1.8-LIKE"/>
    <property type="match status" value="1"/>
</dbReference>
<dbReference type="EMBL" id="CM002874">
    <property type="protein sequence ID" value="KFK33137.1"/>
    <property type="molecule type" value="Genomic_DNA"/>
</dbReference>
<dbReference type="InterPro" id="IPR040256">
    <property type="entry name" value="At4g02000-like"/>
</dbReference>
<feature type="region of interest" description="Disordered" evidence="1">
    <location>
        <begin position="300"/>
        <end position="328"/>
    </location>
</feature>
<reference evidence="5" key="1">
    <citation type="journal article" date="2015" name="Nat. Plants">
        <title>Genome expansion of Arabis alpina linked with retrotransposition and reduced symmetric DNA methylation.</title>
        <authorList>
            <person name="Willing E.M."/>
            <person name="Rawat V."/>
            <person name="Mandakova T."/>
            <person name="Maumus F."/>
            <person name="James G.V."/>
            <person name="Nordstroem K.J."/>
            <person name="Becker C."/>
            <person name="Warthmann N."/>
            <person name="Chica C."/>
            <person name="Szarzynska B."/>
            <person name="Zytnicki M."/>
            <person name="Albani M.C."/>
            <person name="Kiefer C."/>
            <person name="Bergonzi S."/>
            <person name="Castaings L."/>
            <person name="Mateos J.L."/>
            <person name="Berns M.C."/>
            <person name="Bujdoso N."/>
            <person name="Piofczyk T."/>
            <person name="de Lorenzo L."/>
            <person name="Barrero-Sicilia C."/>
            <person name="Mateos I."/>
            <person name="Piednoel M."/>
            <person name="Hagmann J."/>
            <person name="Chen-Min-Tao R."/>
            <person name="Iglesias-Fernandez R."/>
            <person name="Schuster S.C."/>
            <person name="Alonso-Blanco C."/>
            <person name="Roudier F."/>
            <person name="Carbonero P."/>
            <person name="Paz-Ares J."/>
            <person name="Davis S.J."/>
            <person name="Pecinka A."/>
            <person name="Quesneville H."/>
            <person name="Colot V."/>
            <person name="Lysak M.A."/>
            <person name="Weigel D."/>
            <person name="Coupland G."/>
            <person name="Schneeberger K."/>
        </authorList>
    </citation>
    <scope>NUCLEOTIDE SEQUENCE [LARGE SCALE GENOMIC DNA]</scope>
    <source>
        <strain evidence="5">cv. Pajares</strain>
    </source>
</reference>
<dbReference type="OMA" id="YWHEGTI"/>
<keyword evidence="5" id="KW-1185">Reference proteome</keyword>